<name>A0A1B8QCA2_9GAMM</name>
<dbReference type="Gene3D" id="2.40.180.10">
    <property type="entry name" value="Catalase core domain"/>
    <property type="match status" value="1"/>
</dbReference>
<evidence type="ECO:0000313" key="1">
    <source>
        <dbReference type="EMBL" id="OBX78408.1"/>
    </source>
</evidence>
<reference evidence="1 2" key="1">
    <citation type="submission" date="2016-06" db="EMBL/GenBank/DDBJ databases">
        <title>Draft genome of Moraxella atlantae CCUG 66109.</title>
        <authorList>
            <person name="Salva-Serra F."/>
            <person name="Engstrom-Jakobsson H."/>
            <person name="Thorell K."/>
            <person name="Gonzales-Siles L."/>
            <person name="Karlsson R."/>
            <person name="Boulund F."/>
            <person name="Engstrand L."/>
            <person name="Kristiansson E."/>
            <person name="Moore E."/>
        </authorList>
    </citation>
    <scope>NUCLEOTIDE SEQUENCE [LARGE SCALE GENOMIC DNA]</scope>
    <source>
        <strain evidence="1 2">CCUG 66109</strain>
    </source>
</reference>
<dbReference type="InterPro" id="IPR020835">
    <property type="entry name" value="Catalase_sf"/>
</dbReference>
<dbReference type="EMBL" id="LZMZ01000017">
    <property type="protein sequence ID" value="OBX78408.1"/>
    <property type="molecule type" value="Genomic_DNA"/>
</dbReference>
<dbReference type="GO" id="GO:0020037">
    <property type="term" value="F:heme binding"/>
    <property type="evidence" value="ECO:0007669"/>
    <property type="project" value="InterPro"/>
</dbReference>
<dbReference type="PANTHER" id="PTHR36195">
    <property type="entry name" value="DOMAIN PROTEIN, PUTATIVE (AFU_ORTHOLOGUE AFUA_5G01990)-RELATED-RELATED"/>
    <property type="match status" value="1"/>
</dbReference>
<dbReference type="CDD" id="cd08152">
    <property type="entry name" value="y4iL_like"/>
    <property type="match status" value="1"/>
</dbReference>
<dbReference type="AlphaFoldDB" id="A0A1B8QCA2"/>
<evidence type="ECO:0000313" key="2">
    <source>
        <dbReference type="Proteomes" id="UP000092508"/>
    </source>
</evidence>
<proteinExistence type="predicted"/>
<dbReference type="OrthoDB" id="336698at2"/>
<dbReference type="PANTHER" id="PTHR36195:SF4">
    <property type="entry name" value="DOMAIN PROTEIN, PUTATIVE (AFU_ORTHOLOGUE AFUA_5G01990)-RELATED"/>
    <property type="match status" value="1"/>
</dbReference>
<organism evidence="1 2">
    <name type="scientific">Faucicola atlantae</name>
    <dbReference type="NCBI Taxonomy" id="34059"/>
    <lineage>
        <taxon>Bacteria</taxon>
        <taxon>Pseudomonadati</taxon>
        <taxon>Pseudomonadota</taxon>
        <taxon>Gammaproteobacteria</taxon>
        <taxon>Moraxellales</taxon>
        <taxon>Moraxellaceae</taxon>
        <taxon>Faucicola</taxon>
    </lineage>
</organism>
<dbReference type="STRING" id="34059.A9308_06420"/>
<protein>
    <submittedName>
        <fullName evidence="1">Uncharacterized protein</fullName>
    </submittedName>
</protein>
<accession>A0A1B8QCA2</accession>
<comment type="caution">
    <text evidence="1">The sequence shown here is derived from an EMBL/GenBank/DDBJ whole genome shotgun (WGS) entry which is preliminary data.</text>
</comment>
<dbReference type="Proteomes" id="UP000092508">
    <property type="component" value="Unassembled WGS sequence"/>
</dbReference>
<dbReference type="SUPFAM" id="SSF56634">
    <property type="entry name" value="Heme-dependent catalase-like"/>
    <property type="match status" value="1"/>
</dbReference>
<dbReference type="RefSeq" id="WP_067236558.1">
    <property type="nucleotide sequence ID" value="NZ_LZMZ01000017.1"/>
</dbReference>
<sequence>MPKPVVYTPDMEQISPDEAKTIASIKQAMHYILKTTYKDYGYPVRSVHAKSHAILSGTFQVHENLPEHLAQGIFKHPQTYCAIMRFSTTPGDILDDNVSTPRGCAIKLFDVEGERLPNSDGLVQDFVMVNSPVFKPANLRQFLNGLIPAAATTDKVEGLKIALSAALQTVEKNLQKVGIHSTTLAGLGGQPPTSVMGDNFFSQLPTLYGPYIAKYRLIPVSDALLGKKNQTVDLTGKPNGLREDSIAFFQTHGGMWHFQVQLCVDIDKMPIEQPNVEWDETLSPFVTVATLEVSPQTAWDAQRAQRVDDHMAFSPWHGIAEHRPLGAIMRARQAVYAFSANFRSEHNTKPVQEPHCPFHFDD</sequence>
<dbReference type="GO" id="GO:0004096">
    <property type="term" value="F:catalase activity"/>
    <property type="evidence" value="ECO:0007669"/>
    <property type="project" value="InterPro"/>
</dbReference>
<gene>
    <name evidence="1" type="ORF">A9308_06420</name>
</gene>